<protein>
    <submittedName>
        <fullName evidence="1">Uncharacterized protein</fullName>
    </submittedName>
</protein>
<dbReference type="EMBL" id="CP058554">
    <property type="protein sequence ID" value="QMV72420.1"/>
    <property type="molecule type" value="Genomic_DNA"/>
</dbReference>
<reference evidence="1 2" key="1">
    <citation type="journal article" date="2020" name="G3 (Bethesda)">
        <title>CeMbio - The Caenorhabditis elegans Microbiome Resource.</title>
        <authorList>
            <person name="Dirksen P."/>
            <person name="Assie A."/>
            <person name="Zimmermann J."/>
            <person name="Zhang F."/>
            <person name="Tietje A.M."/>
            <person name="Marsh S.A."/>
            <person name="Felix M.A."/>
            <person name="Shapira M."/>
            <person name="Kaleta C."/>
            <person name="Schulenburg H."/>
            <person name="Samuel B."/>
        </authorList>
    </citation>
    <scope>NUCLEOTIDE SEQUENCE [LARGE SCALE GENOMIC DNA]</scope>
    <source>
        <strain evidence="1 2">BIGb0172</strain>
    </source>
</reference>
<evidence type="ECO:0000313" key="1">
    <source>
        <dbReference type="EMBL" id="QMV72420.1"/>
    </source>
</evidence>
<proteinExistence type="predicted"/>
<keyword evidence="2" id="KW-1185">Reference proteome</keyword>
<sequence>MNYEDVLYLDLEFLSDIYESKTGIASRTVISRKEGINAEAGISFLKSGLNSEVTKQYTASAQGMFKEVAKLLDKYSEHSPDFQPGTKPTTLWVQGAFTIGRWGEQENSERSLNVFFEVKAGEISYSLLPKNQYFLSNLEALEIISPALQRFIQMPVHMLCKVLYPLPDIQAFVVTPYVIVAANS</sequence>
<accession>A0A7G5EEJ5</accession>
<dbReference type="RefSeq" id="WP_182326839.1">
    <property type="nucleotide sequence ID" value="NZ_CP058554.1"/>
</dbReference>
<dbReference type="Proteomes" id="UP000515240">
    <property type="component" value="Chromosome"/>
</dbReference>
<dbReference type="KEGG" id="cpis:HS961_05990"/>
<dbReference type="AlphaFoldDB" id="A0A7G5EEJ5"/>
<organism evidence="1 2">
    <name type="scientific">Comamonas piscis</name>
    <dbReference type="NCBI Taxonomy" id="1562974"/>
    <lineage>
        <taxon>Bacteria</taxon>
        <taxon>Pseudomonadati</taxon>
        <taxon>Pseudomonadota</taxon>
        <taxon>Betaproteobacteria</taxon>
        <taxon>Burkholderiales</taxon>
        <taxon>Comamonadaceae</taxon>
        <taxon>Comamonas</taxon>
    </lineage>
</organism>
<name>A0A7G5EEJ5_9BURK</name>
<gene>
    <name evidence="1" type="ORF">HS961_05990</name>
</gene>
<evidence type="ECO:0000313" key="2">
    <source>
        <dbReference type="Proteomes" id="UP000515240"/>
    </source>
</evidence>